<keyword evidence="1" id="KW-0805">Transcription regulation</keyword>
<dbReference type="EMBL" id="WEKT01000049">
    <property type="protein sequence ID" value="MZI95244.1"/>
    <property type="molecule type" value="Genomic_DNA"/>
</dbReference>
<protein>
    <submittedName>
        <fullName evidence="5">UTRA domain-containing protein</fullName>
    </submittedName>
</protein>
<dbReference type="RefSeq" id="WP_161157723.1">
    <property type="nucleotide sequence ID" value="NZ_WEKT01000049.1"/>
</dbReference>
<dbReference type="InterPro" id="IPR036388">
    <property type="entry name" value="WH-like_DNA-bd_sf"/>
</dbReference>
<comment type="caution">
    <text evidence="5">The sequence shown here is derived from an EMBL/GenBank/DDBJ whole genome shotgun (WGS) entry which is preliminary data.</text>
</comment>
<feature type="domain" description="HTH gntR-type" evidence="4">
    <location>
        <begin position="1"/>
        <end position="68"/>
    </location>
</feature>
<gene>
    <name evidence="5" type="ORF">F9817_18895</name>
</gene>
<evidence type="ECO:0000256" key="1">
    <source>
        <dbReference type="ARBA" id="ARBA00023015"/>
    </source>
</evidence>
<name>A0A7X4RWI3_9VIBR</name>
<keyword evidence="3" id="KW-0804">Transcription</keyword>
<dbReference type="Gene3D" id="1.10.10.10">
    <property type="entry name" value="Winged helix-like DNA-binding domain superfamily/Winged helix DNA-binding domain"/>
    <property type="match status" value="1"/>
</dbReference>
<dbReference type="PROSITE" id="PS50949">
    <property type="entry name" value="HTH_GNTR"/>
    <property type="match status" value="1"/>
</dbReference>
<dbReference type="InterPro" id="IPR028978">
    <property type="entry name" value="Chorismate_lyase_/UTRA_dom_sf"/>
</dbReference>
<dbReference type="SMART" id="SM00345">
    <property type="entry name" value="HTH_GNTR"/>
    <property type="match status" value="1"/>
</dbReference>
<dbReference type="CDD" id="cd07377">
    <property type="entry name" value="WHTH_GntR"/>
    <property type="match status" value="1"/>
</dbReference>
<dbReference type="InterPro" id="IPR036390">
    <property type="entry name" value="WH_DNA-bd_sf"/>
</dbReference>
<evidence type="ECO:0000259" key="4">
    <source>
        <dbReference type="PROSITE" id="PS50949"/>
    </source>
</evidence>
<reference evidence="5 6" key="1">
    <citation type="submission" date="2019-10" db="EMBL/GenBank/DDBJ databases">
        <title>Vibrio sp. nov. isolated from a shrimp pond.</title>
        <authorList>
            <person name="Gomez-Gil B."/>
            <person name="Enciso-Ibarra J."/>
            <person name="Enciso-Ibarra K."/>
            <person name="Bolan-Mejia C."/>
        </authorList>
    </citation>
    <scope>NUCLEOTIDE SEQUENCE [LARGE SCALE GENOMIC DNA]</scope>
    <source>
        <strain evidence="5 6">CAIM 722</strain>
    </source>
</reference>
<keyword evidence="2" id="KW-0238">DNA-binding</keyword>
<dbReference type="PRINTS" id="PR00035">
    <property type="entry name" value="HTHGNTR"/>
</dbReference>
<evidence type="ECO:0000256" key="3">
    <source>
        <dbReference type="ARBA" id="ARBA00023163"/>
    </source>
</evidence>
<evidence type="ECO:0000313" key="6">
    <source>
        <dbReference type="Proteomes" id="UP000462621"/>
    </source>
</evidence>
<evidence type="ECO:0000256" key="2">
    <source>
        <dbReference type="ARBA" id="ARBA00023125"/>
    </source>
</evidence>
<dbReference type="InterPro" id="IPR000524">
    <property type="entry name" value="Tscrpt_reg_HTH_GntR"/>
</dbReference>
<organism evidence="5 6">
    <name type="scientific">Vibrio eleionomae</name>
    <dbReference type="NCBI Taxonomy" id="2653505"/>
    <lineage>
        <taxon>Bacteria</taxon>
        <taxon>Pseudomonadati</taxon>
        <taxon>Pseudomonadota</taxon>
        <taxon>Gammaproteobacteria</taxon>
        <taxon>Vibrionales</taxon>
        <taxon>Vibrionaceae</taxon>
        <taxon>Vibrio</taxon>
    </lineage>
</organism>
<dbReference type="AlphaFoldDB" id="A0A7X4RWI3"/>
<proteinExistence type="predicted"/>
<dbReference type="PANTHER" id="PTHR44846:SF7">
    <property type="entry name" value="TRANSCRIPTIONAL REGULATOR OF 2-AMINOETHYLPHOSPHONATE DEGRADATION OPERONS-RELATED"/>
    <property type="match status" value="1"/>
</dbReference>
<accession>A0A7X4RWI3</accession>
<dbReference type="SUPFAM" id="SSF46785">
    <property type="entry name" value="Winged helix' DNA-binding domain"/>
    <property type="match status" value="1"/>
</dbReference>
<dbReference type="GO" id="GO:0003677">
    <property type="term" value="F:DNA binding"/>
    <property type="evidence" value="ECO:0007669"/>
    <property type="project" value="UniProtKB-KW"/>
</dbReference>
<dbReference type="SUPFAM" id="SSF64288">
    <property type="entry name" value="Chorismate lyase-like"/>
    <property type="match status" value="1"/>
</dbReference>
<dbReference type="Pfam" id="PF00392">
    <property type="entry name" value="GntR"/>
    <property type="match status" value="1"/>
</dbReference>
<dbReference type="PANTHER" id="PTHR44846">
    <property type="entry name" value="MANNOSYL-D-GLYCERATE TRANSPORT/METABOLISM SYSTEM REPRESSOR MNGR-RELATED"/>
    <property type="match status" value="1"/>
</dbReference>
<dbReference type="Pfam" id="PF07702">
    <property type="entry name" value="UTRA"/>
    <property type="match status" value="1"/>
</dbReference>
<dbReference type="Proteomes" id="UP000462621">
    <property type="component" value="Unassembled WGS sequence"/>
</dbReference>
<dbReference type="Gene3D" id="3.40.1410.10">
    <property type="entry name" value="Chorismate lyase-like"/>
    <property type="match status" value="1"/>
</dbReference>
<dbReference type="InterPro" id="IPR011663">
    <property type="entry name" value="UTRA"/>
</dbReference>
<sequence length="233" mass="26433">MQYVKIKQAILDQIEAGTLSPQQKLPSERKLAESFNTTRVTLREALSLLESEGAIYREDRRGWFIAAPPLSYDPNQLVSFRELTAQQNRVGYTMVISNQSQMANKAANRLLGLAPFSDMQRIERVRHLDKRPVAYVTSYLIADVSTHLENIDVQHSLTDVLHQEFGVDWQKIEYRILVGSLQGDIAVALYATEGTPALVIEKVLYDTHGSKVRADVEYWRHDVVVLQGQSTFS</sequence>
<dbReference type="SMART" id="SM00866">
    <property type="entry name" value="UTRA"/>
    <property type="match status" value="1"/>
</dbReference>
<dbReference type="GO" id="GO:0045892">
    <property type="term" value="P:negative regulation of DNA-templated transcription"/>
    <property type="evidence" value="ECO:0007669"/>
    <property type="project" value="TreeGrafter"/>
</dbReference>
<evidence type="ECO:0000313" key="5">
    <source>
        <dbReference type="EMBL" id="MZI95244.1"/>
    </source>
</evidence>
<keyword evidence="6" id="KW-1185">Reference proteome</keyword>
<dbReference type="GO" id="GO:0003700">
    <property type="term" value="F:DNA-binding transcription factor activity"/>
    <property type="evidence" value="ECO:0007669"/>
    <property type="project" value="InterPro"/>
</dbReference>
<dbReference type="InterPro" id="IPR050679">
    <property type="entry name" value="Bact_HTH_transcr_reg"/>
</dbReference>